<evidence type="ECO:0000313" key="11">
    <source>
        <dbReference type="RefSeq" id="XP_010421383.1"/>
    </source>
</evidence>
<sequence>MEKFQNRYTRFGFIPICIGSIALVVLLSRCSTSFFDYSLQKFEFSFPDTELLQRNVYTTNAGEEEEKKNKAAVVVVDSRDVSQQILSLRSTNSSVTLQSKPGKPNRRNLVEEGLAKARASILEASSSSNRNNTTTLFKIDLPNPEIYRNPSALHRSYLEMEKRFKVYVYEEGEPPLVHDGPCKSVYAVEGRFITELENRKTRFRTYDPSQAYVYFLPFSVTWLVRYLYEGNSNAEPLRTFVSDYIRLVSTNHPFWNRTSGADHFMLACHDWGPLTSHANKDLFNTSIRVMCNANTSEGFNPAKDVTLPEIKLYGGEVDPKLRSSKTLSASPRPYLGFFAGGVHGPVRPILLKHWKQRDPEMPVYEYLPKHLNYYDFMRSSKFCFCPSGYEVASPRVTEAIYSECIPVILSVNFVLPFTDVLRWETFSVLVDVSEIPRLKEILMSISDEKYEWLKRNLRSVRRHFELNDPPKRFDAFHLTLHSIWLRRLNLRLT</sequence>
<keyword evidence="6" id="KW-0333">Golgi apparatus</keyword>
<keyword evidence="5" id="KW-0735">Signal-anchor</keyword>
<dbReference type="InterPro" id="IPR004263">
    <property type="entry name" value="Exostosin"/>
</dbReference>
<dbReference type="RefSeq" id="XP_010421383.1">
    <property type="nucleotide sequence ID" value="XM_010423081.2"/>
</dbReference>
<evidence type="ECO:0000256" key="3">
    <source>
        <dbReference type="ARBA" id="ARBA00022676"/>
    </source>
</evidence>
<gene>
    <name evidence="11" type="primary">LOC104706855</name>
</gene>
<evidence type="ECO:0000256" key="7">
    <source>
        <dbReference type="ARBA" id="ARBA00023180"/>
    </source>
</evidence>
<dbReference type="PANTHER" id="PTHR11062:SF337">
    <property type="entry name" value="OS04G0109900 PROTEIN"/>
    <property type="match status" value="1"/>
</dbReference>
<evidence type="ECO:0000256" key="5">
    <source>
        <dbReference type="ARBA" id="ARBA00022968"/>
    </source>
</evidence>
<name>A0ABM0T604_CAMSA</name>
<keyword evidence="8" id="KW-1133">Transmembrane helix</keyword>
<evidence type="ECO:0000256" key="6">
    <source>
        <dbReference type="ARBA" id="ARBA00023034"/>
    </source>
</evidence>
<keyword evidence="7" id="KW-0325">Glycoprotein</keyword>
<reference evidence="11" key="2">
    <citation type="submission" date="2025-08" db="UniProtKB">
        <authorList>
            <consortium name="RefSeq"/>
        </authorList>
    </citation>
    <scope>IDENTIFICATION</scope>
    <source>
        <tissue evidence="11">Leaf</tissue>
    </source>
</reference>
<feature type="domain" description="Exostosin GT47" evidence="9">
    <location>
        <begin position="160"/>
        <end position="445"/>
    </location>
</feature>
<dbReference type="Pfam" id="PF03016">
    <property type="entry name" value="Exostosin_GT47"/>
    <property type="match status" value="1"/>
</dbReference>
<proteinExistence type="inferred from homology"/>
<keyword evidence="8" id="KW-0812">Transmembrane</keyword>
<keyword evidence="8" id="KW-0472">Membrane</keyword>
<evidence type="ECO:0000256" key="2">
    <source>
        <dbReference type="ARBA" id="ARBA00010271"/>
    </source>
</evidence>
<keyword evidence="10" id="KW-1185">Reference proteome</keyword>
<dbReference type="Proteomes" id="UP000694864">
    <property type="component" value="Chromosome 8"/>
</dbReference>
<evidence type="ECO:0000259" key="9">
    <source>
        <dbReference type="Pfam" id="PF03016"/>
    </source>
</evidence>
<dbReference type="InterPro" id="IPR040911">
    <property type="entry name" value="Exostosin_GT47"/>
</dbReference>
<evidence type="ECO:0000256" key="4">
    <source>
        <dbReference type="ARBA" id="ARBA00022679"/>
    </source>
</evidence>
<evidence type="ECO:0000256" key="1">
    <source>
        <dbReference type="ARBA" id="ARBA00004323"/>
    </source>
</evidence>
<keyword evidence="4" id="KW-0808">Transferase</keyword>
<feature type="transmembrane region" description="Helical" evidence="8">
    <location>
        <begin position="12"/>
        <end position="28"/>
    </location>
</feature>
<organism evidence="10 11">
    <name type="scientific">Camelina sativa</name>
    <name type="common">False flax</name>
    <name type="synonym">Myagrum sativum</name>
    <dbReference type="NCBI Taxonomy" id="90675"/>
    <lineage>
        <taxon>Eukaryota</taxon>
        <taxon>Viridiplantae</taxon>
        <taxon>Streptophyta</taxon>
        <taxon>Embryophyta</taxon>
        <taxon>Tracheophyta</taxon>
        <taxon>Spermatophyta</taxon>
        <taxon>Magnoliopsida</taxon>
        <taxon>eudicotyledons</taxon>
        <taxon>Gunneridae</taxon>
        <taxon>Pentapetalae</taxon>
        <taxon>rosids</taxon>
        <taxon>malvids</taxon>
        <taxon>Brassicales</taxon>
        <taxon>Brassicaceae</taxon>
        <taxon>Camelineae</taxon>
        <taxon>Camelina</taxon>
    </lineage>
</organism>
<evidence type="ECO:0000313" key="10">
    <source>
        <dbReference type="Proteomes" id="UP000694864"/>
    </source>
</evidence>
<reference evidence="10" key="1">
    <citation type="journal article" date="2014" name="Nat. Commun.">
        <title>The emerging biofuel crop Camelina sativa retains a highly undifferentiated hexaploid genome structure.</title>
        <authorList>
            <person name="Kagale S."/>
            <person name="Koh C."/>
            <person name="Nixon J."/>
            <person name="Bollina V."/>
            <person name="Clarke W.E."/>
            <person name="Tuteja R."/>
            <person name="Spillane C."/>
            <person name="Robinson S.J."/>
            <person name="Links M.G."/>
            <person name="Clarke C."/>
            <person name="Higgins E.E."/>
            <person name="Huebert T."/>
            <person name="Sharpe A.G."/>
            <person name="Parkin I.A."/>
        </authorList>
    </citation>
    <scope>NUCLEOTIDE SEQUENCE [LARGE SCALE GENOMIC DNA]</scope>
    <source>
        <strain evidence="10">cv. DH55</strain>
    </source>
</reference>
<keyword evidence="3" id="KW-0328">Glycosyltransferase</keyword>
<dbReference type="GeneID" id="104706855"/>
<dbReference type="PANTHER" id="PTHR11062">
    <property type="entry name" value="EXOSTOSIN HEPARAN SULFATE GLYCOSYLTRANSFERASE -RELATED"/>
    <property type="match status" value="1"/>
</dbReference>
<accession>A0ABM0T604</accession>
<comment type="subcellular location">
    <subcellularLocation>
        <location evidence="1">Golgi apparatus membrane</location>
        <topology evidence="1">Single-pass type II membrane protein</topology>
    </subcellularLocation>
</comment>
<comment type="similarity">
    <text evidence="2">Belongs to the glycosyltransferase 47 family.</text>
</comment>
<evidence type="ECO:0000256" key="8">
    <source>
        <dbReference type="SAM" id="Phobius"/>
    </source>
</evidence>
<protein>
    <submittedName>
        <fullName evidence="11">Probable glycosyltransferase At5g25310</fullName>
    </submittedName>
</protein>